<keyword evidence="4" id="KW-0472">Membrane</keyword>
<dbReference type="GO" id="GO:0031012">
    <property type="term" value="C:extracellular matrix"/>
    <property type="evidence" value="ECO:0007669"/>
    <property type="project" value="TreeGrafter"/>
</dbReference>
<evidence type="ECO:0000256" key="4">
    <source>
        <dbReference type="SAM" id="Phobius"/>
    </source>
</evidence>
<dbReference type="PANTHER" id="PTHR24373:SF370">
    <property type="entry name" value="FISH-LIPS, ISOFORM E"/>
    <property type="match status" value="1"/>
</dbReference>
<evidence type="ECO:0000256" key="1">
    <source>
        <dbReference type="ARBA" id="ARBA00022614"/>
    </source>
</evidence>
<protein>
    <submittedName>
        <fullName evidence="6">Uncharacterized protein</fullName>
    </submittedName>
</protein>
<feature type="signal peptide" evidence="5">
    <location>
        <begin position="1"/>
        <end position="19"/>
    </location>
</feature>
<keyword evidence="3" id="KW-0677">Repeat</keyword>
<dbReference type="Gene3D" id="3.80.10.10">
    <property type="entry name" value="Ribonuclease Inhibitor"/>
    <property type="match status" value="3"/>
</dbReference>
<feature type="chain" id="PRO_5035179558" evidence="5">
    <location>
        <begin position="20"/>
        <end position="399"/>
    </location>
</feature>
<dbReference type="SUPFAM" id="SSF52058">
    <property type="entry name" value="L domain-like"/>
    <property type="match status" value="1"/>
</dbReference>
<evidence type="ECO:0000256" key="2">
    <source>
        <dbReference type="ARBA" id="ARBA00022729"/>
    </source>
</evidence>
<keyword evidence="7" id="KW-1185">Reference proteome</keyword>
<dbReference type="GO" id="GO:0005615">
    <property type="term" value="C:extracellular space"/>
    <property type="evidence" value="ECO:0007669"/>
    <property type="project" value="TreeGrafter"/>
</dbReference>
<keyword evidence="2 5" id="KW-0732">Signal</keyword>
<dbReference type="PROSITE" id="PS51450">
    <property type="entry name" value="LRR"/>
    <property type="match status" value="2"/>
</dbReference>
<name>A0A8J2LTH5_9BILA</name>
<feature type="transmembrane region" description="Helical" evidence="4">
    <location>
        <begin position="378"/>
        <end position="398"/>
    </location>
</feature>
<accession>A0A8J2LTH5</accession>
<dbReference type="SMART" id="SM00369">
    <property type="entry name" value="LRR_TYP"/>
    <property type="match status" value="5"/>
</dbReference>
<proteinExistence type="predicted"/>
<dbReference type="InterPro" id="IPR003591">
    <property type="entry name" value="Leu-rich_rpt_typical-subtyp"/>
</dbReference>
<keyword evidence="4" id="KW-1133">Transmembrane helix</keyword>
<evidence type="ECO:0000313" key="6">
    <source>
        <dbReference type="EMBL" id="CAG9529647.1"/>
    </source>
</evidence>
<keyword evidence="1" id="KW-0433">Leucine-rich repeat</keyword>
<evidence type="ECO:0000313" key="7">
    <source>
        <dbReference type="Proteomes" id="UP000746747"/>
    </source>
</evidence>
<dbReference type="SMART" id="SM00364">
    <property type="entry name" value="LRR_BAC"/>
    <property type="match status" value="4"/>
</dbReference>
<dbReference type="PANTHER" id="PTHR24373">
    <property type="entry name" value="SLIT RELATED LEUCINE-RICH REPEAT NEURONAL PROTEIN"/>
    <property type="match status" value="1"/>
</dbReference>
<dbReference type="OrthoDB" id="2015831at2759"/>
<gene>
    <name evidence="6" type="ORF">CJOHNSTONI_LOCUS209</name>
</gene>
<evidence type="ECO:0000256" key="3">
    <source>
        <dbReference type="ARBA" id="ARBA00022737"/>
    </source>
</evidence>
<dbReference type="Pfam" id="PF13855">
    <property type="entry name" value="LRR_8"/>
    <property type="match status" value="2"/>
</dbReference>
<evidence type="ECO:0000256" key="5">
    <source>
        <dbReference type="SAM" id="SignalP"/>
    </source>
</evidence>
<dbReference type="Pfam" id="PF00560">
    <property type="entry name" value="LRR_1"/>
    <property type="match status" value="1"/>
</dbReference>
<keyword evidence="4" id="KW-0812">Transmembrane</keyword>
<organism evidence="6 7">
    <name type="scientific">Cercopithifilaria johnstoni</name>
    <dbReference type="NCBI Taxonomy" id="2874296"/>
    <lineage>
        <taxon>Eukaryota</taxon>
        <taxon>Metazoa</taxon>
        <taxon>Ecdysozoa</taxon>
        <taxon>Nematoda</taxon>
        <taxon>Chromadorea</taxon>
        <taxon>Rhabditida</taxon>
        <taxon>Spirurina</taxon>
        <taxon>Spiruromorpha</taxon>
        <taxon>Filarioidea</taxon>
        <taxon>Onchocercidae</taxon>
        <taxon>Cercopithifilaria</taxon>
    </lineage>
</organism>
<dbReference type="InterPro" id="IPR032675">
    <property type="entry name" value="LRR_dom_sf"/>
</dbReference>
<dbReference type="InterPro" id="IPR001611">
    <property type="entry name" value="Leu-rich_rpt"/>
</dbReference>
<dbReference type="EMBL" id="CAKAEH010000048">
    <property type="protein sequence ID" value="CAG9529647.1"/>
    <property type="molecule type" value="Genomic_DNA"/>
</dbReference>
<dbReference type="InterPro" id="IPR050328">
    <property type="entry name" value="Dev_Immune_Receptor"/>
</dbReference>
<dbReference type="Proteomes" id="UP000746747">
    <property type="component" value="Unassembled WGS sequence"/>
</dbReference>
<sequence>MNITDFYILFILLYYYVQPVVNIRTNHFECPKRCTCIPDVAEPDRFVISCKWSSTTITSTNKWKQQIFAQFPLNSTKTLSIECDDDSSSITSIIFDENLFHGFKNLQNLRIQKCRTNTFPNSLLHQLTNLRSVYFNQLNVANEKLILPNEFFRNNKRLEKLTIVNCNLETLPDSLICDNPYIQVVNVSHNWLQTARLSANSDDVNIDNNAGSIFKCNKKAEQLIIFDLSYNHIRSIDDNDFIQLVAIRQLLLANNQITVISRNALKACSLLQQLHVGNNSIEELPVMPETLIHLDIAWNRLSIIPSTIANLPNLLFLNISGNGIDANTPFPIISSTLQTIDLSRNRFEFIPQNLFTNSAQQLKHLLLSYNRITQLETLFFQNYTNLLIVSLMLFFVFVF</sequence>
<reference evidence="6" key="1">
    <citation type="submission" date="2021-09" db="EMBL/GenBank/DDBJ databases">
        <authorList>
            <consortium name="Pathogen Informatics"/>
        </authorList>
    </citation>
    <scope>NUCLEOTIDE SEQUENCE</scope>
</reference>
<comment type="caution">
    <text evidence="6">The sequence shown here is derived from an EMBL/GenBank/DDBJ whole genome shotgun (WGS) entry which is preliminary data.</text>
</comment>
<dbReference type="AlphaFoldDB" id="A0A8J2LTH5"/>